<evidence type="ECO:0000256" key="1">
    <source>
        <dbReference type="ARBA" id="ARBA00004651"/>
    </source>
</evidence>
<organism evidence="8 9">
    <name type="scientific">Clostridium innocuum</name>
    <dbReference type="NCBI Taxonomy" id="1522"/>
    <lineage>
        <taxon>Bacteria</taxon>
        <taxon>Bacillati</taxon>
        <taxon>Bacillota</taxon>
        <taxon>Clostridia</taxon>
        <taxon>Eubacteriales</taxon>
        <taxon>Clostridiaceae</taxon>
        <taxon>Clostridium</taxon>
    </lineage>
</organism>
<name>A0A099I639_CLOIN</name>
<feature type="transmembrane region" description="Helical" evidence="6">
    <location>
        <begin position="269"/>
        <end position="292"/>
    </location>
</feature>
<dbReference type="Proteomes" id="UP000030008">
    <property type="component" value="Unassembled WGS sequence"/>
</dbReference>
<comment type="caution">
    <text evidence="8">The sequence shown here is derived from an EMBL/GenBank/DDBJ whole genome shotgun (WGS) entry which is preliminary data.</text>
</comment>
<proteinExistence type="predicted"/>
<dbReference type="Pfam" id="PF12698">
    <property type="entry name" value="ABC2_membrane_3"/>
    <property type="match status" value="1"/>
</dbReference>
<keyword evidence="2" id="KW-1003">Cell membrane</keyword>
<evidence type="ECO:0000256" key="4">
    <source>
        <dbReference type="ARBA" id="ARBA00022989"/>
    </source>
</evidence>
<feature type="transmembrane region" description="Helical" evidence="6">
    <location>
        <begin position="21"/>
        <end position="42"/>
    </location>
</feature>
<dbReference type="GO" id="GO:0005886">
    <property type="term" value="C:plasma membrane"/>
    <property type="evidence" value="ECO:0007669"/>
    <property type="project" value="UniProtKB-SubCell"/>
</dbReference>
<sequence>MRDFLLVLKFELQTMVRKKSFLISTVLVAAAAFVLLSIPRVFSDDKGTDDTASEKDKTMLIYDGSGILKNRELAEKNFPEFQISYANSLSEVEEKVKKSEADAGFEVKTPTSFQYYVNNSSLNDANSSRFKTLLQQQYQASELAKLKYDAGKVQAIYQTEVISDTTVLGTDGMNNYFYTYVLILVLYMMILIYGNQIGVGVASEKSNRAIEILTTSCSPNALIFGKVIAGAIAGVVQTAIMLGSFLIAYQLNADVWDHMLDKFLDIPGLVLVTFALFGILGYLLFSFLFGAIGAMCSKVEEVNGATMPIQLLIIAVFIISFITLQNPDTLLAKIMCYVPFSSWMCMFINVAMGSVSTMEIVISLALLAATTVAMGLLGARLYRRGTLSYGNSVKLKHIMKMVKQKD</sequence>
<dbReference type="PANTHER" id="PTHR30294">
    <property type="entry name" value="MEMBRANE COMPONENT OF ABC TRANSPORTER YHHJ-RELATED"/>
    <property type="match status" value="1"/>
</dbReference>
<feature type="transmembrane region" description="Helical" evidence="6">
    <location>
        <begin position="304"/>
        <end position="324"/>
    </location>
</feature>
<dbReference type="RefSeq" id="WP_044905509.1">
    <property type="nucleotide sequence ID" value="NZ_CP022722.1"/>
</dbReference>
<comment type="subcellular location">
    <subcellularLocation>
        <location evidence="1">Cell membrane</location>
        <topology evidence="1">Multi-pass membrane protein</topology>
    </subcellularLocation>
</comment>
<evidence type="ECO:0000256" key="2">
    <source>
        <dbReference type="ARBA" id="ARBA00022475"/>
    </source>
</evidence>
<reference evidence="8 9" key="1">
    <citation type="submission" date="2014-08" db="EMBL/GenBank/DDBJ databases">
        <title>Clostridium innocuum, an unnegligible vancomycin-resistant pathogen causing extra-intestinal infections.</title>
        <authorList>
            <person name="Feng Y."/>
            <person name="Chiu C.-H."/>
        </authorList>
    </citation>
    <scope>NUCLEOTIDE SEQUENCE [LARGE SCALE GENOMIC DNA]</scope>
    <source>
        <strain evidence="8 9">AN88</strain>
    </source>
</reference>
<evidence type="ECO:0000256" key="6">
    <source>
        <dbReference type="SAM" id="Phobius"/>
    </source>
</evidence>
<dbReference type="EMBL" id="JQIF01000048">
    <property type="protein sequence ID" value="KGJ53041.1"/>
    <property type="molecule type" value="Genomic_DNA"/>
</dbReference>
<dbReference type="InterPro" id="IPR051449">
    <property type="entry name" value="ABC-2_transporter_component"/>
</dbReference>
<keyword evidence="5 6" id="KW-0472">Membrane</keyword>
<feature type="transmembrane region" description="Helical" evidence="6">
    <location>
        <begin position="223"/>
        <end position="249"/>
    </location>
</feature>
<dbReference type="PANTHER" id="PTHR30294:SF29">
    <property type="entry name" value="MULTIDRUG ABC TRANSPORTER PERMEASE YBHS-RELATED"/>
    <property type="match status" value="1"/>
</dbReference>
<evidence type="ECO:0000313" key="8">
    <source>
        <dbReference type="EMBL" id="KGJ53041.1"/>
    </source>
</evidence>
<feature type="transmembrane region" description="Helical" evidence="6">
    <location>
        <begin position="360"/>
        <end position="382"/>
    </location>
</feature>
<keyword evidence="4 6" id="KW-1133">Transmembrane helix</keyword>
<keyword evidence="3 6" id="KW-0812">Transmembrane</keyword>
<dbReference type="AlphaFoldDB" id="A0A099I639"/>
<evidence type="ECO:0000259" key="7">
    <source>
        <dbReference type="Pfam" id="PF12698"/>
    </source>
</evidence>
<accession>A0A099I639</accession>
<dbReference type="GO" id="GO:0140359">
    <property type="term" value="F:ABC-type transporter activity"/>
    <property type="evidence" value="ECO:0007669"/>
    <property type="project" value="InterPro"/>
</dbReference>
<evidence type="ECO:0000256" key="5">
    <source>
        <dbReference type="ARBA" id="ARBA00023136"/>
    </source>
</evidence>
<gene>
    <name evidence="8" type="ORF">CIAN88_11225</name>
</gene>
<protein>
    <submittedName>
        <fullName evidence="8">Membrane protein</fullName>
    </submittedName>
</protein>
<feature type="domain" description="ABC-2 type transporter transmembrane" evidence="7">
    <location>
        <begin position="19"/>
        <end position="379"/>
    </location>
</feature>
<feature type="transmembrane region" description="Helical" evidence="6">
    <location>
        <begin position="330"/>
        <end position="348"/>
    </location>
</feature>
<evidence type="ECO:0000256" key="3">
    <source>
        <dbReference type="ARBA" id="ARBA00022692"/>
    </source>
</evidence>
<evidence type="ECO:0000313" key="9">
    <source>
        <dbReference type="Proteomes" id="UP000030008"/>
    </source>
</evidence>
<dbReference type="InterPro" id="IPR013525">
    <property type="entry name" value="ABC2_TM"/>
</dbReference>
<feature type="transmembrane region" description="Helical" evidence="6">
    <location>
        <begin position="177"/>
        <end position="202"/>
    </location>
</feature>